<dbReference type="InterPro" id="IPR028082">
    <property type="entry name" value="Peripla_BP_I"/>
</dbReference>
<protein>
    <submittedName>
        <fullName evidence="6">Ribose transport system substrate-binding protein</fullName>
    </submittedName>
</protein>
<dbReference type="SUPFAM" id="SSF53822">
    <property type="entry name" value="Periplasmic binding protein-like I"/>
    <property type="match status" value="1"/>
</dbReference>
<accession>A0A7W6J6D7</accession>
<evidence type="ECO:0000313" key="6">
    <source>
        <dbReference type="EMBL" id="MBB4065636.1"/>
    </source>
</evidence>
<comment type="subcellular location">
    <subcellularLocation>
        <location evidence="1">Cell envelope</location>
    </subcellularLocation>
</comment>
<feature type="signal peptide" evidence="4">
    <location>
        <begin position="1"/>
        <end position="24"/>
    </location>
</feature>
<dbReference type="PANTHER" id="PTHR46847:SF1">
    <property type="entry name" value="D-ALLOSE-BINDING PERIPLASMIC PROTEIN-RELATED"/>
    <property type="match status" value="1"/>
</dbReference>
<dbReference type="Gene3D" id="3.40.50.2300">
    <property type="match status" value="2"/>
</dbReference>
<dbReference type="EMBL" id="JACIEZ010000005">
    <property type="protein sequence ID" value="MBB4065636.1"/>
    <property type="molecule type" value="Genomic_DNA"/>
</dbReference>
<evidence type="ECO:0000256" key="2">
    <source>
        <dbReference type="ARBA" id="ARBA00007639"/>
    </source>
</evidence>
<feature type="chain" id="PRO_5031166790" evidence="4">
    <location>
        <begin position="25"/>
        <end position="311"/>
    </location>
</feature>
<dbReference type="GO" id="GO:0030313">
    <property type="term" value="C:cell envelope"/>
    <property type="evidence" value="ECO:0007669"/>
    <property type="project" value="UniProtKB-SubCell"/>
</dbReference>
<sequence>MKKILTATVFALSAATMFSTAAKAEEVYFPIIAKGFSHQFWQAVKAGAEQAAKDNGVTITFEGPETEAQIDKQTDILNAAIAKKPQGLGFAALDSQAQVPALQKAADAGIPIVAFDSGVDSDLPLTTCTTDNVNAAGAAADKMAEAIGGEGKIAAEIHDQTSATGIGRRDGFLNRIKEKYPKIEVVEVQYANDALKAADDIKAMLQAHPDIKGIFASNEGAAIGLSVAIKETGAKIVGIGYDSGKTQKDAIMDGTLYGSITQNPVGIGQCVVNSLAKAVKGEKLEKIIDTGYYWYDKTNMNDPKVAAVLYD</sequence>
<evidence type="ECO:0000256" key="1">
    <source>
        <dbReference type="ARBA" id="ARBA00004196"/>
    </source>
</evidence>
<keyword evidence="7" id="KW-1185">Reference proteome</keyword>
<reference evidence="6 7" key="1">
    <citation type="submission" date="2020-08" db="EMBL/GenBank/DDBJ databases">
        <title>Genomic Encyclopedia of Type Strains, Phase IV (KMG-IV): sequencing the most valuable type-strain genomes for metagenomic binning, comparative biology and taxonomic classification.</title>
        <authorList>
            <person name="Goeker M."/>
        </authorList>
    </citation>
    <scope>NUCLEOTIDE SEQUENCE [LARGE SCALE GENOMIC DNA]</scope>
    <source>
        <strain evidence="6 7">DSM 29853</strain>
    </source>
</reference>
<comment type="caution">
    <text evidence="6">The sequence shown here is derived from an EMBL/GenBank/DDBJ whole genome shotgun (WGS) entry which is preliminary data.</text>
</comment>
<dbReference type="InterPro" id="IPR025997">
    <property type="entry name" value="SBP_2_dom"/>
</dbReference>
<evidence type="ECO:0000256" key="3">
    <source>
        <dbReference type="ARBA" id="ARBA00022729"/>
    </source>
</evidence>
<feature type="domain" description="Periplasmic binding protein" evidence="5">
    <location>
        <begin position="31"/>
        <end position="283"/>
    </location>
</feature>
<dbReference type="RefSeq" id="WP_183366928.1">
    <property type="nucleotide sequence ID" value="NZ_JACIEZ010000005.1"/>
</dbReference>
<organism evidence="6 7">
    <name type="scientific">Gellertiella hungarica</name>
    <dbReference type="NCBI Taxonomy" id="1572859"/>
    <lineage>
        <taxon>Bacteria</taxon>
        <taxon>Pseudomonadati</taxon>
        <taxon>Pseudomonadota</taxon>
        <taxon>Alphaproteobacteria</taxon>
        <taxon>Hyphomicrobiales</taxon>
        <taxon>Rhizobiaceae</taxon>
        <taxon>Gellertiella</taxon>
    </lineage>
</organism>
<dbReference type="Proteomes" id="UP000528286">
    <property type="component" value="Unassembled WGS sequence"/>
</dbReference>
<comment type="similarity">
    <text evidence="2">Belongs to the bacterial solute-binding protein 2 family.</text>
</comment>
<dbReference type="CDD" id="cd20005">
    <property type="entry name" value="PBP1_ABC_sugar_binding-like"/>
    <property type="match status" value="1"/>
</dbReference>
<evidence type="ECO:0000259" key="5">
    <source>
        <dbReference type="Pfam" id="PF13407"/>
    </source>
</evidence>
<keyword evidence="3 4" id="KW-0732">Signal</keyword>
<dbReference type="Pfam" id="PF13407">
    <property type="entry name" value="Peripla_BP_4"/>
    <property type="match status" value="1"/>
</dbReference>
<dbReference type="AlphaFoldDB" id="A0A7W6J6D7"/>
<evidence type="ECO:0000313" key="7">
    <source>
        <dbReference type="Proteomes" id="UP000528286"/>
    </source>
</evidence>
<dbReference type="GO" id="GO:0030246">
    <property type="term" value="F:carbohydrate binding"/>
    <property type="evidence" value="ECO:0007669"/>
    <property type="project" value="UniProtKB-ARBA"/>
</dbReference>
<gene>
    <name evidence="6" type="ORF">GGR23_002843</name>
</gene>
<proteinExistence type="inferred from homology"/>
<name>A0A7W6J6D7_9HYPH</name>
<dbReference type="PANTHER" id="PTHR46847">
    <property type="entry name" value="D-ALLOSE-BINDING PERIPLASMIC PROTEIN-RELATED"/>
    <property type="match status" value="1"/>
</dbReference>
<evidence type="ECO:0000256" key="4">
    <source>
        <dbReference type="SAM" id="SignalP"/>
    </source>
</evidence>